<evidence type="ECO:0000313" key="1">
    <source>
        <dbReference type="EMBL" id="MDH4573143.1"/>
    </source>
</evidence>
<dbReference type="InterPro" id="IPR007215">
    <property type="entry name" value="Sulphur_relay_TusB/DsrH"/>
</dbReference>
<dbReference type="RefSeq" id="WP_110716409.1">
    <property type="nucleotide sequence ID" value="NZ_PGFS01000001.1"/>
</dbReference>
<name>A0ABT6I6R2_9GAMM</name>
<dbReference type="PANTHER" id="PTHR37526">
    <property type="entry name" value="PROTEIN TUSB"/>
    <property type="match status" value="1"/>
</dbReference>
<sequence length="96" mass="10495">MMLHLLNRSPRSTATYQDVSEAFGSDDHLLLIEDACYAAQPSAGAALEPFGGRVSVLQEDLVARGLAKRVDPSVEVVDMNGFLALTETHERCVSWF</sequence>
<dbReference type="InterPro" id="IPR027396">
    <property type="entry name" value="DsrEFH-like"/>
</dbReference>
<evidence type="ECO:0000313" key="2">
    <source>
        <dbReference type="Proteomes" id="UP001162135"/>
    </source>
</evidence>
<dbReference type="NCBIfam" id="TIGR03011">
    <property type="entry name" value="sulf_tusB_dsrH"/>
    <property type="match status" value="1"/>
</dbReference>
<organism evidence="1 2">
    <name type="scientific">Salinicola acroporae</name>
    <dbReference type="NCBI Taxonomy" id="1541440"/>
    <lineage>
        <taxon>Bacteria</taxon>
        <taxon>Pseudomonadati</taxon>
        <taxon>Pseudomonadota</taxon>
        <taxon>Gammaproteobacteria</taxon>
        <taxon>Oceanospirillales</taxon>
        <taxon>Halomonadaceae</taxon>
        <taxon>Salinicola</taxon>
    </lineage>
</organism>
<dbReference type="EMBL" id="PGFS01000001">
    <property type="protein sequence ID" value="MDH4573143.1"/>
    <property type="molecule type" value="Genomic_DNA"/>
</dbReference>
<gene>
    <name evidence="1" type="primary">dsrH</name>
    <name evidence="1" type="ORF">CUR86_12275</name>
</gene>
<keyword evidence="2" id="KW-1185">Reference proteome</keyword>
<protein>
    <submittedName>
        <fullName evidence="1">Sulfurtransferase complex subunit TusB</fullName>
    </submittedName>
</protein>
<reference evidence="1" key="2">
    <citation type="submission" date="2017-11" db="EMBL/GenBank/DDBJ databases">
        <authorList>
            <person name="Das S.K."/>
        </authorList>
    </citation>
    <scope>NUCLEOTIDE SEQUENCE</scope>
    <source>
        <strain evidence="1">S4-41</strain>
    </source>
</reference>
<accession>A0ABT6I6R2</accession>
<dbReference type="Proteomes" id="UP001162135">
    <property type="component" value="Unassembled WGS sequence"/>
</dbReference>
<dbReference type="SUPFAM" id="SSF75169">
    <property type="entry name" value="DsrEFH-like"/>
    <property type="match status" value="1"/>
</dbReference>
<dbReference type="Pfam" id="PF04077">
    <property type="entry name" value="DsrH"/>
    <property type="match status" value="1"/>
</dbReference>
<reference evidence="1" key="1">
    <citation type="journal article" date="2015" name="Antonie Van Leeuwenhoek">
        <title>Comparative 16S rRNA signatures and multilocus sequence analysis for the genus Salinicola and description of Salinicola acroporae sp. nov., isolated from coral Acropora digitifera.</title>
        <authorList>
            <person name="Lepcha R.T."/>
            <person name="Poddar A."/>
            <person name="Schumann P."/>
            <person name="Das S.K."/>
        </authorList>
    </citation>
    <scope>NUCLEOTIDE SEQUENCE</scope>
    <source>
        <strain evidence="1">S4-41</strain>
    </source>
</reference>
<comment type="caution">
    <text evidence="1">The sequence shown here is derived from an EMBL/GenBank/DDBJ whole genome shotgun (WGS) entry which is preliminary data.</text>
</comment>
<dbReference type="PANTHER" id="PTHR37526:SF1">
    <property type="entry name" value="PROTEIN TUSB"/>
    <property type="match status" value="1"/>
</dbReference>
<proteinExistence type="predicted"/>
<dbReference type="Gene3D" id="3.40.1260.10">
    <property type="entry name" value="DsrEFH-like"/>
    <property type="match status" value="1"/>
</dbReference>